<protein>
    <submittedName>
        <fullName evidence="8">Osmoprotectant transport system permease protein</fullName>
    </submittedName>
</protein>
<evidence type="ECO:0000259" key="7">
    <source>
        <dbReference type="PROSITE" id="PS50928"/>
    </source>
</evidence>
<dbReference type="Pfam" id="PF00528">
    <property type="entry name" value="BPD_transp_1"/>
    <property type="match status" value="1"/>
</dbReference>
<evidence type="ECO:0000313" key="9">
    <source>
        <dbReference type="Proteomes" id="UP000565579"/>
    </source>
</evidence>
<dbReference type="EMBL" id="JACHMI010000001">
    <property type="protein sequence ID" value="MBB6546403.1"/>
    <property type="molecule type" value="Genomic_DNA"/>
</dbReference>
<evidence type="ECO:0000256" key="1">
    <source>
        <dbReference type="ARBA" id="ARBA00004141"/>
    </source>
</evidence>
<feature type="transmembrane region" description="Helical" evidence="6">
    <location>
        <begin position="189"/>
        <end position="210"/>
    </location>
</feature>
<keyword evidence="3 6" id="KW-0812">Transmembrane</keyword>
<feature type="domain" description="ABC transmembrane type-1" evidence="7">
    <location>
        <begin position="28"/>
        <end position="207"/>
    </location>
</feature>
<evidence type="ECO:0000313" key="8">
    <source>
        <dbReference type="EMBL" id="MBB6546403.1"/>
    </source>
</evidence>
<evidence type="ECO:0000256" key="6">
    <source>
        <dbReference type="RuleBase" id="RU363032"/>
    </source>
</evidence>
<comment type="caution">
    <text evidence="8">The sequence shown here is derived from an EMBL/GenBank/DDBJ whole genome shotgun (WGS) entry which is preliminary data.</text>
</comment>
<dbReference type="InterPro" id="IPR000515">
    <property type="entry name" value="MetI-like"/>
</dbReference>
<keyword evidence="5 6" id="KW-0472">Membrane</keyword>
<reference evidence="8 9" key="1">
    <citation type="submission" date="2020-08" db="EMBL/GenBank/DDBJ databases">
        <title>Sequencing the genomes of 1000 actinobacteria strains.</title>
        <authorList>
            <person name="Klenk H.-P."/>
        </authorList>
    </citation>
    <scope>NUCLEOTIDE SEQUENCE [LARGE SCALE GENOMIC DNA]</scope>
    <source>
        <strain evidence="8 9">DSM 43768</strain>
    </source>
</reference>
<dbReference type="SUPFAM" id="SSF161098">
    <property type="entry name" value="MetI-like"/>
    <property type="match status" value="1"/>
</dbReference>
<evidence type="ECO:0000256" key="2">
    <source>
        <dbReference type="ARBA" id="ARBA00022448"/>
    </source>
</evidence>
<dbReference type="PANTHER" id="PTHR30177:SF4">
    <property type="entry name" value="OSMOPROTECTANT IMPORT PERMEASE PROTEIN OSMW"/>
    <property type="match status" value="1"/>
</dbReference>
<feature type="transmembrane region" description="Helical" evidence="6">
    <location>
        <begin position="93"/>
        <end position="113"/>
    </location>
</feature>
<keyword evidence="9" id="KW-1185">Reference proteome</keyword>
<dbReference type="CDD" id="cd06261">
    <property type="entry name" value="TM_PBP2"/>
    <property type="match status" value="1"/>
</dbReference>
<keyword evidence="4 6" id="KW-1133">Transmembrane helix</keyword>
<name>A0A7X0TWJ4_9ACTN</name>
<dbReference type="AlphaFoldDB" id="A0A7X0TWJ4"/>
<dbReference type="InterPro" id="IPR035906">
    <property type="entry name" value="MetI-like_sf"/>
</dbReference>
<dbReference type="GO" id="GO:0031460">
    <property type="term" value="P:glycine betaine transport"/>
    <property type="evidence" value="ECO:0007669"/>
    <property type="project" value="TreeGrafter"/>
</dbReference>
<dbReference type="RefSeq" id="WP_185101140.1">
    <property type="nucleotide sequence ID" value="NZ_BAAAXY010000029.1"/>
</dbReference>
<proteinExistence type="inferred from homology"/>
<feature type="transmembrane region" description="Helical" evidence="6">
    <location>
        <begin position="32"/>
        <end position="54"/>
    </location>
</feature>
<dbReference type="InterPro" id="IPR051204">
    <property type="entry name" value="ABC_transp_perm/SBD"/>
</dbReference>
<dbReference type="PROSITE" id="PS50928">
    <property type="entry name" value="ABC_TM1"/>
    <property type="match status" value="1"/>
</dbReference>
<comment type="similarity">
    <text evidence="6">Belongs to the binding-protein-dependent transport system permease family.</text>
</comment>
<sequence>MGDGPPSIWEWIGRNWDTGRADSIRNLLTDHLTMSLVPIVLALLLALPLGLASIRWRWLYQPTAGFMNIVYALPSLPVFMLLISVTGLSQTTVIIPLTFYGMAVLIPAVVDGIDSVPDHVRQSAVAMGFTPLRRLLQVELPIAVPVVLAGMRVVAVSSISLVSVGALIGQGGLGGLFTRAYQNPFMPPVIVGIVLIVLLALIADGLLVLAQRLLTPWVRARKGQTGRKRKAVQVRARKGTVA</sequence>
<keyword evidence="2 6" id="KW-0813">Transport</keyword>
<evidence type="ECO:0000256" key="4">
    <source>
        <dbReference type="ARBA" id="ARBA00022989"/>
    </source>
</evidence>
<feature type="transmembrane region" description="Helical" evidence="6">
    <location>
        <begin position="66"/>
        <end position="87"/>
    </location>
</feature>
<dbReference type="GO" id="GO:0005886">
    <property type="term" value="C:plasma membrane"/>
    <property type="evidence" value="ECO:0007669"/>
    <property type="project" value="UniProtKB-SubCell"/>
</dbReference>
<evidence type="ECO:0000256" key="5">
    <source>
        <dbReference type="ARBA" id="ARBA00023136"/>
    </source>
</evidence>
<dbReference type="Proteomes" id="UP000565579">
    <property type="component" value="Unassembled WGS sequence"/>
</dbReference>
<gene>
    <name evidence="8" type="ORF">HD593_001198</name>
</gene>
<dbReference type="GO" id="GO:0055085">
    <property type="term" value="P:transmembrane transport"/>
    <property type="evidence" value="ECO:0007669"/>
    <property type="project" value="InterPro"/>
</dbReference>
<feature type="transmembrane region" description="Helical" evidence="6">
    <location>
        <begin position="142"/>
        <end position="169"/>
    </location>
</feature>
<dbReference type="Gene3D" id="1.10.3720.10">
    <property type="entry name" value="MetI-like"/>
    <property type="match status" value="1"/>
</dbReference>
<evidence type="ECO:0000256" key="3">
    <source>
        <dbReference type="ARBA" id="ARBA00022692"/>
    </source>
</evidence>
<dbReference type="PANTHER" id="PTHR30177">
    <property type="entry name" value="GLYCINE BETAINE/L-PROLINE TRANSPORT SYSTEM PERMEASE PROTEIN PROW"/>
    <property type="match status" value="1"/>
</dbReference>
<accession>A0A7X0TWJ4</accession>
<organism evidence="8 9">
    <name type="scientific">Nonomuraea rubra</name>
    <dbReference type="NCBI Taxonomy" id="46180"/>
    <lineage>
        <taxon>Bacteria</taxon>
        <taxon>Bacillati</taxon>
        <taxon>Actinomycetota</taxon>
        <taxon>Actinomycetes</taxon>
        <taxon>Streptosporangiales</taxon>
        <taxon>Streptosporangiaceae</taxon>
        <taxon>Nonomuraea</taxon>
    </lineage>
</organism>
<comment type="subcellular location">
    <subcellularLocation>
        <location evidence="6">Cell membrane</location>
        <topology evidence="6">Multi-pass membrane protein</topology>
    </subcellularLocation>
    <subcellularLocation>
        <location evidence="1">Membrane</location>
        <topology evidence="1">Multi-pass membrane protein</topology>
    </subcellularLocation>
</comment>